<dbReference type="KEGG" id="serq:CWC46_12720"/>
<proteinExistence type="predicted"/>
<reference evidence="1 4" key="3">
    <citation type="submission" date="2017-11" db="EMBL/GenBank/DDBJ databases">
        <title>Complete genome sequence of Serratia sp. ATCC 39006 LacA.</title>
        <authorList>
            <person name="Hampton H.G."/>
            <person name="Jackson S.A."/>
            <person name="Jauregui R."/>
            <person name="Poulter G.T.M."/>
            <person name="Salmond G.P.C."/>
            <person name="Fineran P.C."/>
        </authorList>
    </citation>
    <scope>NUCLEOTIDE SEQUENCE [LARGE SCALE GENOMIC DNA]</scope>
    <source>
        <strain evidence="1 4">ATCC 39006</strain>
    </source>
</reference>
<keyword evidence="3" id="KW-1185">Reference proteome</keyword>
<dbReference type="EMBL" id="CP025084">
    <property type="protein sequence ID" value="AUH06829.1"/>
    <property type="molecule type" value="Genomic_DNA"/>
</dbReference>
<reference evidence="2" key="2">
    <citation type="submission" date="2013-09" db="EMBL/GenBank/DDBJ databases">
        <authorList>
            <person name="Wang G."/>
            <person name="Yang Y."/>
            <person name="Su Y."/>
        </authorList>
    </citation>
    <scope>NUCLEOTIDE SEQUENCE</scope>
    <source>
        <strain evidence="2">ATCC 39006</strain>
    </source>
</reference>
<dbReference type="OrthoDB" id="6506308at2"/>
<dbReference type="Proteomes" id="UP000233778">
    <property type="component" value="Chromosome"/>
</dbReference>
<gene>
    <name evidence="1" type="ORF">CWC46_12720</name>
    <name evidence="2" type="ORF">Ser39006_012725</name>
</gene>
<dbReference type="STRING" id="104623.Ser39006_02925"/>
<reference evidence="2 3" key="1">
    <citation type="journal article" date="2013" name="Genome Announc.">
        <title>Draft genome sequence of Serratia sp. strain ATCC 39006, a model bacterium for analysis of the biosynthesis and regulation of prodigiosin, a carbapenem, and gas vesicles.</title>
        <authorList>
            <person name="Fineran P.C."/>
            <person name="Iglesias Cans M.C."/>
            <person name="Ramsay J.P."/>
            <person name="Wilf N.M."/>
            <person name="Cossyleon D."/>
            <person name="McNeil M.B."/>
            <person name="Williamson N.R."/>
            <person name="Monson R.E."/>
            <person name="Becher S.A."/>
            <person name="Stanton J.A."/>
            <person name="Brugger K."/>
            <person name="Brown S.D."/>
            <person name="Salmond G.P."/>
        </authorList>
    </citation>
    <scope>NUCLEOTIDE SEQUENCE [LARGE SCALE GENOMIC DNA]</scope>
    <source>
        <strain evidence="2">ATCC 39006</strain>
        <strain evidence="3">ATCC 39006 / SC 11482</strain>
    </source>
</reference>
<sequence length="222" mass="23946">MTYSVNVTNSSGAPQNVAIFLADASDINEFSLVWLVTTINNGGNYSFKWDQTDFGLGWGNTSQPVDIGVLFTSGQSPTSVSPTTANSNNALPVQHNNNGFFSGTPYLNPNIHNKLEITTDASFTVSASLTMSVALYVAQYPALVMQGAPNTRYYFDIAQISYYLTVTDLAQGVMLPKLNTQLDENSIIQSKSSLSTPTKIVFGSGAMDLTYILDGTLTFCQT</sequence>
<accession>A0A2I5TQI9</accession>
<evidence type="ECO:0000313" key="2">
    <source>
        <dbReference type="EMBL" id="AUH06829.1"/>
    </source>
</evidence>
<evidence type="ECO:0000313" key="4">
    <source>
        <dbReference type="Proteomes" id="UP000233778"/>
    </source>
</evidence>
<evidence type="ECO:0000313" key="3">
    <source>
        <dbReference type="Proteomes" id="UP000017700"/>
    </source>
</evidence>
<reference evidence="2" key="4">
    <citation type="submission" date="2017-11" db="EMBL/GenBank/DDBJ databases">
        <title>Complete genome sequence of Serratia sp. ATCC 39006.</title>
        <authorList>
            <person name="Hampton H.G."/>
            <person name="Jackson S.A."/>
            <person name="Jauregui R."/>
            <person name="Poulter G.T.M."/>
            <person name="Salmond G.P.C."/>
            <person name="Fineran P.C."/>
        </authorList>
    </citation>
    <scope>NUCLEOTIDE SEQUENCE</scope>
    <source>
        <strain evidence="2">ATCC 39006</strain>
    </source>
</reference>
<evidence type="ECO:0000313" key="1">
    <source>
        <dbReference type="EMBL" id="AUH02513.1"/>
    </source>
</evidence>
<dbReference type="AlphaFoldDB" id="A0A2I5TQI9"/>
<protein>
    <submittedName>
        <fullName evidence="2">Uncharacterized protein</fullName>
    </submittedName>
</protein>
<dbReference type="EMBL" id="CP025085">
    <property type="protein sequence ID" value="AUH02513.1"/>
    <property type="molecule type" value="Genomic_DNA"/>
</dbReference>
<name>A0A2I5TQI9_SERS3</name>
<organism evidence="2 3">
    <name type="scientific">Serratia sp. (strain ATCC 39006)</name>
    <name type="common">Prodigiosinella confusarubida</name>
    <dbReference type="NCBI Taxonomy" id="104623"/>
    <lineage>
        <taxon>Bacteria</taxon>
        <taxon>Pseudomonadati</taxon>
        <taxon>Pseudomonadota</taxon>
        <taxon>Gammaproteobacteria</taxon>
        <taxon>Enterobacterales</taxon>
        <taxon>Pectobacteriaceae</taxon>
        <taxon>Prodigiosinella</taxon>
    </lineage>
</organism>
<dbReference type="Proteomes" id="UP000017700">
    <property type="component" value="Chromosome"/>
</dbReference>
<dbReference type="KEGG" id="sera:Ser39006_012725"/>